<feature type="domain" description="PX" evidence="2">
    <location>
        <begin position="69"/>
        <end position="186"/>
    </location>
</feature>
<comment type="caution">
    <text evidence="3">The sequence shown here is derived from an EMBL/GenBank/DDBJ whole genome shotgun (WGS) entry which is preliminary data.</text>
</comment>
<organism evidence="3 4">
    <name type="scientific">Aphanomyces invadans</name>
    <dbReference type="NCBI Taxonomy" id="157072"/>
    <lineage>
        <taxon>Eukaryota</taxon>
        <taxon>Sar</taxon>
        <taxon>Stramenopiles</taxon>
        <taxon>Oomycota</taxon>
        <taxon>Saprolegniomycetes</taxon>
        <taxon>Saprolegniales</taxon>
        <taxon>Verrucalvaceae</taxon>
        <taxon>Aphanomyces</taxon>
    </lineage>
</organism>
<dbReference type="GO" id="GO:0035091">
    <property type="term" value="F:phosphatidylinositol binding"/>
    <property type="evidence" value="ECO:0007669"/>
    <property type="project" value="InterPro"/>
</dbReference>
<dbReference type="GO" id="GO:0005768">
    <property type="term" value="C:endosome"/>
    <property type="evidence" value="ECO:0007669"/>
    <property type="project" value="TreeGrafter"/>
</dbReference>
<evidence type="ECO:0000259" key="2">
    <source>
        <dbReference type="PROSITE" id="PS50195"/>
    </source>
</evidence>
<dbReference type="EMBL" id="QUSY01000976">
    <property type="protein sequence ID" value="RHY26530.1"/>
    <property type="molecule type" value="Genomic_DNA"/>
</dbReference>
<dbReference type="PROSITE" id="PS50195">
    <property type="entry name" value="PX"/>
    <property type="match status" value="1"/>
</dbReference>
<dbReference type="SUPFAM" id="SSF103657">
    <property type="entry name" value="BAR/IMD domain-like"/>
    <property type="match status" value="1"/>
</dbReference>
<dbReference type="SMART" id="SM00312">
    <property type="entry name" value="PX"/>
    <property type="match status" value="1"/>
</dbReference>
<dbReference type="Gene3D" id="3.30.1520.10">
    <property type="entry name" value="Phox-like domain"/>
    <property type="match status" value="1"/>
</dbReference>
<dbReference type="InterPro" id="IPR001683">
    <property type="entry name" value="PX_dom"/>
</dbReference>
<dbReference type="CDD" id="cd06859">
    <property type="entry name" value="PX_SNX1_2_like"/>
    <property type="match status" value="1"/>
</dbReference>
<reference evidence="3 4" key="1">
    <citation type="submission" date="2018-08" db="EMBL/GenBank/DDBJ databases">
        <title>Aphanomyces genome sequencing and annotation.</title>
        <authorList>
            <person name="Minardi D."/>
            <person name="Oidtmann B."/>
            <person name="Van Der Giezen M."/>
            <person name="Studholme D.J."/>
        </authorList>
    </citation>
    <scope>NUCLEOTIDE SEQUENCE [LARGE SCALE GENOMIC DNA]</scope>
    <source>
        <strain evidence="3 4">NJM0002</strain>
    </source>
</reference>
<dbReference type="Pfam" id="PF00787">
    <property type="entry name" value="PX"/>
    <property type="match status" value="1"/>
</dbReference>
<feature type="compositionally biased region" description="Low complexity" evidence="1">
    <location>
        <begin position="26"/>
        <end position="43"/>
    </location>
</feature>
<dbReference type="Gene3D" id="1.20.1270.60">
    <property type="entry name" value="Arfaptin homology (AH) domain/BAR domain"/>
    <property type="match status" value="1"/>
</dbReference>
<protein>
    <recommendedName>
        <fullName evidence="2">PX domain-containing protein</fullName>
    </recommendedName>
</protein>
<dbReference type="InterPro" id="IPR036871">
    <property type="entry name" value="PX_dom_sf"/>
</dbReference>
<name>A0A3R6YV31_9STRA</name>
<feature type="compositionally biased region" description="Low complexity" evidence="1">
    <location>
        <begin position="50"/>
        <end position="61"/>
    </location>
</feature>
<proteinExistence type="predicted"/>
<evidence type="ECO:0000313" key="3">
    <source>
        <dbReference type="EMBL" id="RHY26530.1"/>
    </source>
</evidence>
<accession>A0A3R6YV31</accession>
<feature type="region of interest" description="Disordered" evidence="1">
    <location>
        <begin position="22"/>
        <end position="61"/>
    </location>
</feature>
<evidence type="ECO:0000256" key="1">
    <source>
        <dbReference type="SAM" id="MobiDB-lite"/>
    </source>
</evidence>
<dbReference type="CDD" id="cd07596">
    <property type="entry name" value="BAR_SNX"/>
    <property type="match status" value="1"/>
</dbReference>
<feature type="compositionally biased region" description="Polar residues" evidence="1">
    <location>
        <begin position="471"/>
        <end position="496"/>
    </location>
</feature>
<dbReference type="InterPro" id="IPR015404">
    <property type="entry name" value="Vps5_C"/>
</dbReference>
<feature type="region of interest" description="Disordered" evidence="1">
    <location>
        <begin position="466"/>
        <end position="496"/>
    </location>
</feature>
<sequence length="496" mass="53324">MDKKFSISEELGKMSKWVNVDFDNGAPAPSSAPSNSSSNAHASLPPPAPSSASSAPPSSSSSARYGATEYIHIEVGEPVKQGEGMHAYISYKITTTTDRRQFQKSQFSVIRRFSDFVWLHASLCAHYAGVVVPPLPEKLLVGRFSPEFVESRRRALHLFLCRCGAHPEIQHSVHLTTFLEASDDALAQFKADKAKGGSATSGGSSSSGGSGGGGLGLFQYVSDTVASISSTLTSTTFLDKLKTNADVQVEDISAYMDALEPIIQGLAKHAHGLTKRAREIADGLFEYGVALTLLGQSEENESLQTALRYVGSCADALSVLAAEHAEKEVLLFEEPMVDYIRLVGAVKAALVKRNEVRQVYHATVADLDGKKATLAKLQAKGSSLDKVQSAESDVSKAQHRVDDAKLEHDIVTERVVREVDRFKQDKLNDFKRIVLDYVELQIEYNTKVEAKWASVVPKLQAIQIEGGSASPGKTKSAATGLPSDSDTSGSGHNVAL</sequence>
<dbReference type="PANTHER" id="PTHR10555">
    <property type="entry name" value="SORTING NEXIN"/>
    <property type="match status" value="1"/>
</dbReference>
<dbReference type="Proteomes" id="UP000285060">
    <property type="component" value="Unassembled WGS sequence"/>
</dbReference>
<dbReference type="InterPro" id="IPR027267">
    <property type="entry name" value="AH/BAR_dom_sf"/>
</dbReference>
<dbReference type="PANTHER" id="PTHR10555:SF170">
    <property type="entry name" value="FI18122P1"/>
    <property type="match status" value="1"/>
</dbReference>
<dbReference type="SUPFAM" id="SSF64268">
    <property type="entry name" value="PX domain"/>
    <property type="match status" value="1"/>
</dbReference>
<dbReference type="Pfam" id="PF09325">
    <property type="entry name" value="Vps5"/>
    <property type="match status" value="1"/>
</dbReference>
<gene>
    <name evidence="3" type="ORF">DYB32_007527</name>
</gene>
<keyword evidence="4" id="KW-1185">Reference proteome</keyword>
<evidence type="ECO:0000313" key="4">
    <source>
        <dbReference type="Proteomes" id="UP000285060"/>
    </source>
</evidence>
<dbReference type="AlphaFoldDB" id="A0A3R6YV31"/>
<dbReference type="VEuPathDB" id="FungiDB:H310_06970"/>